<gene>
    <name evidence="1" type="ORF">D0862_06123</name>
</gene>
<dbReference type="Gene3D" id="3.40.50.1820">
    <property type="entry name" value="alpha/beta hydrolase"/>
    <property type="match status" value="1"/>
</dbReference>
<reference evidence="1 2" key="1">
    <citation type="journal article" date="2018" name="BMC Genomics">
        <title>Genomic evidence for intraspecific hybridization in a clonal and extremely halotolerant yeast.</title>
        <authorList>
            <person name="Gostincar C."/>
            <person name="Stajich J.E."/>
            <person name="Zupancic J."/>
            <person name="Zalar P."/>
            <person name="Gunde-Cimerman N."/>
        </authorList>
    </citation>
    <scope>NUCLEOTIDE SEQUENCE [LARGE SCALE GENOMIC DNA]</scope>
    <source>
        <strain evidence="1 2">EXF-171</strain>
    </source>
</reference>
<evidence type="ECO:0000313" key="1">
    <source>
        <dbReference type="EMBL" id="RMZ02136.1"/>
    </source>
</evidence>
<protein>
    <recommendedName>
        <fullName evidence="3">AB hydrolase-1 domain-containing protein</fullName>
    </recommendedName>
</protein>
<dbReference type="InterPro" id="IPR029058">
    <property type="entry name" value="AB_hydrolase_fold"/>
</dbReference>
<dbReference type="SUPFAM" id="SSF53474">
    <property type="entry name" value="alpha/beta-Hydrolases"/>
    <property type="match status" value="1"/>
</dbReference>
<organism evidence="1 2">
    <name type="scientific">Hortaea werneckii</name>
    <name type="common">Black yeast</name>
    <name type="synonym">Cladosporium werneckii</name>
    <dbReference type="NCBI Taxonomy" id="91943"/>
    <lineage>
        <taxon>Eukaryota</taxon>
        <taxon>Fungi</taxon>
        <taxon>Dikarya</taxon>
        <taxon>Ascomycota</taxon>
        <taxon>Pezizomycotina</taxon>
        <taxon>Dothideomycetes</taxon>
        <taxon>Dothideomycetidae</taxon>
        <taxon>Mycosphaerellales</taxon>
        <taxon>Teratosphaeriaceae</taxon>
        <taxon>Hortaea</taxon>
    </lineage>
</organism>
<dbReference type="Proteomes" id="UP000281468">
    <property type="component" value="Unassembled WGS sequence"/>
</dbReference>
<dbReference type="EMBL" id="QWIQ01000171">
    <property type="protein sequence ID" value="RMZ02136.1"/>
    <property type="molecule type" value="Genomic_DNA"/>
</dbReference>
<name>A0A3M7GLT9_HORWE</name>
<dbReference type="AlphaFoldDB" id="A0A3M7GLT9"/>
<proteinExistence type="predicted"/>
<evidence type="ECO:0008006" key="3">
    <source>
        <dbReference type="Google" id="ProtNLM"/>
    </source>
</evidence>
<evidence type="ECO:0000313" key="2">
    <source>
        <dbReference type="Proteomes" id="UP000281468"/>
    </source>
</evidence>
<sequence length="191" mass="21304">MHQSLGTAVKMAIAKYYASQETPIAFAGHILVAPFADVPTLVSTYSVAGTIPILGPVAKFPSLFNYLRTFIKDEWATKDRIASYVRAVEKAKLRYHLTVMHAEDDYDIPWHHSQQVFAHAVAATSSPDLEKAQIEKKKTALRIDKGYAGSVVEWRTEQGIIREEILKYGLHDVIMGNPSVTLAAMRVFDDV</sequence>
<comment type="caution">
    <text evidence="1">The sequence shown here is derived from an EMBL/GenBank/DDBJ whole genome shotgun (WGS) entry which is preliminary data.</text>
</comment>
<accession>A0A3M7GLT9</accession>